<feature type="domain" description="G-protein coupled receptors family 3 profile" evidence="11">
    <location>
        <begin position="521"/>
        <end position="653"/>
    </location>
</feature>
<keyword evidence="13" id="KW-1185">Reference proteome</keyword>
<evidence type="ECO:0000256" key="1">
    <source>
        <dbReference type="ARBA" id="ARBA00004141"/>
    </source>
</evidence>
<name>A0AAD5X0J4_9FUNG</name>
<keyword evidence="2 9" id="KW-0812">Transmembrane</keyword>
<feature type="chain" id="PRO_5042271173" description="G-protein coupled receptors family 3 profile domain-containing protein" evidence="10">
    <location>
        <begin position="27"/>
        <end position="757"/>
    </location>
</feature>
<dbReference type="InterPro" id="IPR028082">
    <property type="entry name" value="Peripla_BP_I"/>
</dbReference>
<sequence>MADPASNMVLRFLFIVAAICLSGIHAADIKIAYMAPFLRPQAFYQLQYAQHESVLRYYMDEINQSGTLSTSNYNFTLTYLRNDATTPAGRAEGSQSIINVLDLVQRQNVSAIIGEPFSYNTISSALVSSRFNIPQCSQSASTDDLSNKGSFGMFMRTTATNSGSGRLYVKYFIEKFGWKKFALAYSRDTFGASLVDGMQAAINEAGGTIAKQVFFTVSNNVSACDAVEQLKSTDARIFLCAALESDCMYLIGCAHRAGLVNPDNVWISGRELPLESDMLKPPYGPEFMSNFSNVFHLKRINGLPESPEYQTFLQKWDQMGRNPQIYNGTDQPMQSYSTAVYHCLRLFVRGFKTQLDEAVRTGPLRGRALEDAFLAGTLVPRLNLTMFNDTMTMGPKGPLTIDENGDGYDLVEVDSIYQGKASAIGFIDYSGKTSLTGTAKFFDGSAIIPPDRPPSEDVGLTWKDAGSIALAIITLLLVCITIVFVVFIVLNKNERIIKASSPLFLVVMAIGNLHVATAATLLTLPTIIILIAWTVLDATKPVLVTLTNVTHYYACAAPTRFPFNYIIVGYVGLLLMITSYLCYKVRSVPSNFNESRHLLFAVTITLICAIVAVVVREEAGKQYFLIISIHTTMILAANTVMVFATLGIKIFLLSQAHSRQNTNFRSGQYTISLMSKHTKLEDINLGGPAGHEMSGVGSDGKKNIGVARRQEVLASVQLNEGGGKGFMENWCDCTLHVSAYKPFVILFKKVVSDVKCN</sequence>
<dbReference type="GO" id="GO:0004965">
    <property type="term" value="F:G protein-coupled GABA receptor activity"/>
    <property type="evidence" value="ECO:0007669"/>
    <property type="project" value="InterPro"/>
</dbReference>
<keyword evidence="6" id="KW-0675">Receptor</keyword>
<feature type="transmembrane region" description="Helical" evidence="9">
    <location>
        <begin position="503"/>
        <end position="536"/>
    </location>
</feature>
<gene>
    <name evidence="12" type="ORF">HK097_010310</name>
</gene>
<keyword evidence="7" id="KW-0325">Glycoprotein</keyword>
<proteinExistence type="predicted"/>
<accession>A0AAD5X0J4</accession>
<dbReference type="InterPro" id="IPR002455">
    <property type="entry name" value="GPCR3_GABA-B"/>
</dbReference>
<dbReference type="Pfam" id="PF00003">
    <property type="entry name" value="7tm_3"/>
    <property type="match status" value="1"/>
</dbReference>
<evidence type="ECO:0000256" key="3">
    <source>
        <dbReference type="ARBA" id="ARBA00022989"/>
    </source>
</evidence>
<dbReference type="GO" id="GO:0038039">
    <property type="term" value="C:G protein-coupled receptor heterodimeric complex"/>
    <property type="evidence" value="ECO:0007669"/>
    <property type="project" value="TreeGrafter"/>
</dbReference>
<dbReference type="InterPro" id="IPR017978">
    <property type="entry name" value="GPCR_3_C"/>
</dbReference>
<reference evidence="12" key="1">
    <citation type="submission" date="2020-05" db="EMBL/GenBank/DDBJ databases">
        <title>Phylogenomic resolution of chytrid fungi.</title>
        <authorList>
            <person name="Stajich J.E."/>
            <person name="Amses K."/>
            <person name="Simmons R."/>
            <person name="Seto K."/>
            <person name="Myers J."/>
            <person name="Bonds A."/>
            <person name="Quandt C.A."/>
            <person name="Barry K."/>
            <person name="Liu P."/>
            <person name="Grigoriev I."/>
            <person name="Longcore J.E."/>
            <person name="James T.Y."/>
        </authorList>
    </citation>
    <scope>NUCLEOTIDE SEQUENCE</scope>
    <source>
        <strain evidence="12">JEL0318</strain>
    </source>
</reference>
<evidence type="ECO:0000256" key="6">
    <source>
        <dbReference type="ARBA" id="ARBA00023170"/>
    </source>
</evidence>
<organism evidence="12 13">
    <name type="scientific">Rhizophlyctis rosea</name>
    <dbReference type="NCBI Taxonomy" id="64517"/>
    <lineage>
        <taxon>Eukaryota</taxon>
        <taxon>Fungi</taxon>
        <taxon>Fungi incertae sedis</taxon>
        <taxon>Chytridiomycota</taxon>
        <taxon>Chytridiomycota incertae sedis</taxon>
        <taxon>Chytridiomycetes</taxon>
        <taxon>Rhizophlyctidales</taxon>
        <taxon>Rhizophlyctidaceae</taxon>
        <taxon>Rhizophlyctis</taxon>
    </lineage>
</organism>
<keyword evidence="5 9" id="KW-0472">Membrane</keyword>
<evidence type="ECO:0000256" key="5">
    <source>
        <dbReference type="ARBA" id="ARBA00023136"/>
    </source>
</evidence>
<dbReference type="PROSITE" id="PS50259">
    <property type="entry name" value="G_PROTEIN_RECEP_F3_4"/>
    <property type="match status" value="1"/>
</dbReference>
<evidence type="ECO:0000313" key="13">
    <source>
        <dbReference type="Proteomes" id="UP001212841"/>
    </source>
</evidence>
<feature type="transmembrane region" description="Helical" evidence="9">
    <location>
        <begin position="468"/>
        <end position="491"/>
    </location>
</feature>
<keyword evidence="4" id="KW-0297">G-protein coupled receptor</keyword>
<feature type="transmembrane region" description="Helical" evidence="9">
    <location>
        <begin position="627"/>
        <end position="652"/>
    </location>
</feature>
<dbReference type="PANTHER" id="PTHR10519:SF20">
    <property type="entry name" value="G-PROTEIN COUPLED RECEPTOR 156-RELATED"/>
    <property type="match status" value="1"/>
</dbReference>
<evidence type="ECO:0000256" key="10">
    <source>
        <dbReference type="SAM" id="SignalP"/>
    </source>
</evidence>
<feature type="signal peptide" evidence="10">
    <location>
        <begin position="1"/>
        <end position="26"/>
    </location>
</feature>
<dbReference type="Pfam" id="PF01094">
    <property type="entry name" value="ANF_receptor"/>
    <property type="match status" value="1"/>
</dbReference>
<dbReference type="PANTHER" id="PTHR10519">
    <property type="entry name" value="GABA-B RECEPTOR"/>
    <property type="match status" value="1"/>
</dbReference>
<evidence type="ECO:0000256" key="9">
    <source>
        <dbReference type="SAM" id="Phobius"/>
    </source>
</evidence>
<comment type="subcellular location">
    <subcellularLocation>
        <location evidence="1">Membrane</location>
        <topology evidence="1">Multi-pass membrane protein</topology>
    </subcellularLocation>
</comment>
<comment type="caution">
    <text evidence="12">The sequence shown here is derived from an EMBL/GenBank/DDBJ whole genome shotgun (WGS) entry which is preliminary data.</text>
</comment>
<feature type="transmembrane region" description="Helical" evidence="9">
    <location>
        <begin position="563"/>
        <end position="583"/>
    </location>
</feature>
<keyword evidence="8" id="KW-0807">Transducer</keyword>
<dbReference type="SUPFAM" id="SSF53822">
    <property type="entry name" value="Periplasmic binding protein-like I"/>
    <property type="match status" value="1"/>
</dbReference>
<dbReference type="InterPro" id="IPR001828">
    <property type="entry name" value="ANF_lig-bd_rcpt"/>
</dbReference>
<dbReference type="Proteomes" id="UP001212841">
    <property type="component" value="Unassembled WGS sequence"/>
</dbReference>
<keyword evidence="10" id="KW-0732">Signal</keyword>
<dbReference type="EMBL" id="JADGJD010000753">
    <property type="protein sequence ID" value="KAJ3048680.1"/>
    <property type="molecule type" value="Genomic_DNA"/>
</dbReference>
<evidence type="ECO:0000256" key="4">
    <source>
        <dbReference type="ARBA" id="ARBA00023040"/>
    </source>
</evidence>
<dbReference type="Gene3D" id="3.40.50.2300">
    <property type="match status" value="2"/>
</dbReference>
<evidence type="ECO:0000313" key="12">
    <source>
        <dbReference type="EMBL" id="KAJ3048680.1"/>
    </source>
</evidence>
<evidence type="ECO:0000256" key="8">
    <source>
        <dbReference type="ARBA" id="ARBA00023224"/>
    </source>
</evidence>
<evidence type="ECO:0000259" key="11">
    <source>
        <dbReference type="PROSITE" id="PS50259"/>
    </source>
</evidence>
<feature type="transmembrane region" description="Helical" evidence="9">
    <location>
        <begin position="595"/>
        <end position="615"/>
    </location>
</feature>
<keyword evidence="3 9" id="KW-1133">Transmembrane helix</keyword>
<protein>
    <recommendedName>
        <fullName evidence="11">G-protein coupled receptors family 3 profile domain-containing protein</fullName>
    </recommendedName>
</protein>
<evidence type="ECO:0000256" key="2">
    <source>
        <dbReference type="ARBA" id="ARBA00022692"/>
    </source>
</evidence>
<evidence type="ECO:0000256" key="7">
    <source>
        <dbReference type="ARBA" id="ARBA00023180"/>
    </source>
</evidence>
<dbReference type="AlphaFoldDB" id="A0AAD5X0J4"/>